<reference evidence="1" key="1">
    <citation type="submission" date="2022-04" db="EMBL/GenBank/DDBJ databases">
        <title>Genome of the entomopathogenic fungus Entomophthora muscae.</title>
        <authorList>
            <person name="Elya C."/>
            <person name="Lovett B.R."/>
            <person name="Lee E."/>
            <person name="Macias A.M."/>
            <person name="Hajek A.E."/>
            <person name="De Bivort B.L."/>
            <person name="Kasson M.T."/>
            <person name="De Fine Licht H.H."/>
            <person name="Stajich J.E."/>
        </authorList>
    </citation>
    <scope>NUCLEOTIDE SEQUENCE</scope>
    <source>
        <strain evidence="1">Berkeley</strain>
    </source>
</reference>
<name>A0ACC2SKX0_9FUNG</name>
<dbReference type="Proteomes" id="UP001165960">
    <property type="component" value="Unassembled WGS sequence"/>
</dbReference>
<accession>A0ACC2SKX0</accession>
<dbReference type="EMBL" id="QTSX02004984">
    <property type="protein sequence ID" value="KAJ9062953.1"/>
    <property type="molecule type" value="Genomic_DNA"/>
</dbReference>
<evidence type="ECO:0000313" key="2">
    <source>
        <dbReference type="Proteomes" id="UP001165960"/>
    </source>
</evidence>
<sequence>MVSENSACHKERQNKIISWVNKLIKKVNKMKGKLASSDSSPTLDQTQDQHTCCLDHEAYTNNKYDLWETMKTSAP</sequence>
<protein>
    <submittedName>
        <fullName evidence="1">Uncharacterized protein</fullName>
    </submittedName>
</protein>
<evidence type="ECO:0000313" key="1">
    <source>
        <dbReference type="EMBL" id="KAJ9062953.1"/>
    </source>
</evidence>
<keyword evidence="2" id="KW-1185">Reference proteome</keyword>
<comment type="caution">
    <text evidence="1">The sequence shown here is derived from an EMBL/GenBank/DDBJ whole genome shotgun (WGS) entry which is preliminary data.</text>
</comment>
<proteinExistence type="predicted"/>
<organism evidence="1 2">
    <name type="scientific">Entomophthora muscae</name>
    <dbReference type="NCBI Taxonomy" id="34485"/>
    <lineage>
        <taxon>Eukaryota</taxon>
        <taxon>Fungi</taxon>
        <taxon>Fungi incertae sedis</taxon>
        <taxon>Zoopagomycota</taxon>
        <taxon>Entomophthoromycotina</taxon>
        <taxon>Entomophthoromycetes</taxon>
        <taxon>Entomophthorales</taxon>
        <taxon>Entomophthoraceae</taxon>
        <taxon>Entomophthora</taxon>
    </lineage>
</organism>
<gene>
    <name evidence="1" type="ORF">DSO57_1005191</name>
</gene>